<sequence length="41" mass="4596">MEKQWLVEIFGIFIVIGAVISINVVQPTETGNLTISDMNQF</sequence>
<dbReference type="EMBL" id="BARV01045950">
    <property type="protein sequence ID" value="GAI61808.1"/>
    <property type="molecule type" value="Genomic_DNA"/>
</dbReference>
<organism evidence="2">
    <name type="scientific">marine sediment metagenome</name>
    <dbReference type="NCBI Taxonomy" id="412755"/>
    <lineage>
        <taxon>unclassified sequences</taxon>
        <taxon>metagenomes</taxon>
        <taxon>ecological metagenomes</taxon>
    </lineage>
</organism>
<keyword evidence="1" id="KW-1133">Transmembrane helix</keyword>
<protein>
    <submittedName>
        <fullName evidence="2">Uncharacterized protein</fullName>
    </submittedName>
</protein>
<accession>X1Q0S1</accession>
<evidence type="ECO:0000256" key="1">
    <source>
        <dbReference type="SAM" id="Phobius"/>
    </source>
</evidence>
<keyword evidence="1" id="KW-0472">Membrane</keyword>
<feature type="non-terminal residue" evidence="2">
    <location>
        <position position="41"/>
    </location>
</feature>
<proteinExistence type="predicted"/>
<dbReference type="AlphaFoldDB" id="X1Q0S1"/>
<evidence type="ECO:0000313" key="2">
    <source>
        <dbReference type="EMBL" id="GAI61808.1"/>
    </source>
</evidence>
<comment type="caution">
    <text evidence="2">The sequence shown here is derived from an EMBL/GenBank/DDBJ whole genome shotgun (WGS) entry which is preliminary data.</text>
</comment>
<gene>
    <name evidence="2" type="ORF">S06H3_66933</name>
</gene>
<reference evidence="2" key="1">
    <citation type="journal article" date="2014" name="Front. Microbiol.">
        <title>High frequency of phylogenetically diverse reductive dehalogenase-homologous genes in deep subseafloor sedimentary metagenomes.</title>
        <authorList>
            <person name="Kawai M."/>
            <person name="Futagami T."/>
            <person name="Toyoda A."/>
            <person name="Takaki Y."/>
            <person name="Nishi S."/>
            <person name="Hori S."/>
            <person name="Arai W."/>
            <person name="Tsubouchi T."/>
            <person name="Morono Y."/>
            <person name="Uchiyama I."/>
            <person name="Ito T."/>
            <person name="Fujiyama A."/>
            <person name="Inagaki F."/>
            <person name="Takami H."/>
        </authorList>
    </citation>
    <scope>NUCLEOTIDE SEQUENCE</scope>
    <source>
        <strain evidence="2">Expedition CK06-06</strain>
    </source>
</reference>
<keyword evidence="1" id="KW-0812">Transmembrane</keyword>
<feature type="transmembrane region" description="Helical" evidence="1">
    <location>
        <begin position="6"/>
        <end position="25"/>
    </location>
</feature>
<name>X1Q0S1_9ZZZZ</name>